<dbReference type="GO" id="GO:0005524">
    <property type="term" value="F:ATP binding"/>
    <property type="evidence" value="ECO:0007669"/>
    <property type="project" value="UniProtKB-KW"/>
</dbReference>
<dbReference type="Proteomes" id="UP000549394">
    <property type="component" value="Unassembled WGS sequence"/>
</dbReference>
<dbReference type="SUPFAM" id="SSF52540">
    <property type="entry name" value="P-loop containing nucleoside triphosphate hydrolases"/>
    <property type="match status" value="1"/>
</dbReference>
<dbReference type="EMBL" id="CAJFCJ010000070">
    <property type="protein sequence ID" value="CAD5126666.1"/>
    <property type="molecule type" value="Genomic_DNA"/>
</dbReference>
<keyword evidence="1" id="KW-0547">Nucleotide-binding</keyword>
<dbReference type="PANTHER" id="PTHR24109:SF3">
    <property type="entry name" value="LEUCINE-RICH REPEAT-CONTAINING PROTEIN 31"/>
    <property type="match status" value="1"/>
</dbReference>
<accession>A0A7I8WEQ6</accession>
<gene>
    <name evidence="5" type="ORF">DGYR_LOCUS13900</name>
</gene>
<comment type="caution">
    <text evidence="5">The sequence shown here is derived from an EMBL/GenBank/DDBJ whole genome shotgun (WGS) entry which is preliminary data.</text>
</comment>
<proteinExistence type="predicted"/>
<dbReference type="PANTHER" id="PTHR24109">
    <property type="entry name" value="LEUCINE-RICH REPEAT-CONTAINING PROTEIN 31"/>
    <property type="match status" value="1"/>
</dbReference>
<dbReference type="Pfam" id="PF13516">
    <property type="entry name" value="LRR_6"/>
    <property type="match status" value="1"/>
</dbReference>
<keyword evidence="2" id="KW-0067">ATP-binding</keyword>
<protein>
    <recommendedName>
        <fullName evidence="4">NACHT domain-containing protein</fullName>
    </recommendedName>
</protein>
<dbReference type="InterPro" id="IPR001611">
    <property type="entry name" value="Leu-rich_rpt"/>
</dbReference>
<dbReference type="InterPro" id="IPR032675">
    <property type="entry name" value="LRR_dom_sf"/>
</dbReference>
<sequence length="1415" mass="163824">MMCCTFNLVLLLGKMSIDSHNSRLSKKSAINYAFTKYYNEFAALAEKSYFFKVILYTYFIEGKKMDSLTLDYIKDVYEKEDKTEAIKMAWGYLKYEGIPQTVKVLKTFHESKELAERMSISWQTLINEVKQHHLTKNMNIQLLPFDENSKAKIQNIISPLEILKVNAETIFSTNSEKSNYNYKNFHNIFNTEFNKIIVQGEPGIGKSVQVKYLMNCWALNKWDDVLNDKLFLVIYIKNVLNNEDIFDSILKSNFPGDTTVTKDNIRDFFEEKQMRDVFLLLDGGDEIDKLKLLNENKEYCIQNFIDSSNCPIPTVVWCRNWKSIEILSTCDVAFELIGFNSDQLKKYFETNFINMPCDEFVYALNKGNGNIKSFCRIPLLATIIFYLYHEKKFEFEYDNLYTIYENAIELIFIKNGIELNDLTMETIYRQSFLCLADNRIGMKIDKNQLKSFHKVFKCFAQIFNNSDNPEELEIQYFHLSIQEFFAAKHIITKYMENRIQTSLYIDKQLKDKKVLNIYNTMNLLKEKDESIFKHVLLNSMILEKAFQLSDNIKSILTDDSGNNSKVQLTDETISYLILDLVIEKIKNSIQELILQKVKTNFKRLLLKISNTSMIKLKKIHLSIENFNHLVLNDAEVMKQFLVLLQNDTLRYFDTQRFHLNVIFENDVKCIKIGNRFNSFNISANRNLSNSNNKRMEIQDNGSKFKKMWQLLSITDGFDNLINEIIKYYSLTTFDIHEQYLSENQLKALTIMFSTFSQTLSNVKLNVGKLNESTAKILYSFMDSLTYLKSFSLTSSKSDSGTKCFIDKIMEYKRTSLESLKIKLLSYTSLECISLSGLLEKFPKLRYLEISGLNVTFANHEMNDILLDEIENICLENCFLNDKQAEIIVNKIHNNSNFDDLLRNRQLGDALIVLQRHFLDFNKTLRNISIKFSQRFTYMDLRGKVISLSNCHLQTIENVSSFDKNNVFQQSLGLRNFEESIPSLSIFKCHSSDKNNDCQQEILCSYLRSCKNLEHFHIQSENDVFEYKTIFHSLSSSSKNFLKVINVSSAIQSEASGLAFAELLDNCKCLENIDISSNSSIGEREFEKILLSLANSLAKLSHLNLSKCNLSTLNIKTLNKLLKQCSSVVYIDISFNKSVYSLFNSLVESLKQSSGVFKHLNVSNCSITNESAHEGLNNLRYFPHLEFLDVSSNAEIGSAIARLKKSLENSNSLKYLKFNNCNISKQFRRRQTVKNQWFPALEYLDCSCNPGIDNDIGIIVTLLGRSFETLKYINLSNCHITEDIGKQFAVNLQRFQYLEHLDLSSNRAIGNSINDILSSLESSSETMKYLNFSDCKMTEESGNYLEKYLKTFSSLEYLNIRRNGNVCKSLKNITKSLLELSKTLTHVYIDFCGLSTSDRPIVESLLQSLSLEDFEL</sequence>
<keyword evidence="3" id="KW-0732">Signal</keyword>
<dbReference type="InterPro" id="IPR042419">
    <property type="entry name" value="LRC31"/>
</dbReference>
<evidence type="ECO:0000259" key="4">
    <source>
        <dbReference type="Pfam" id="PF05729"/>
    </source>
</evidence>
<organism evidence="5 6">
    <name type="scientific">Dimorphilus gyrociliatus</name>
    <dbReference type="NCBI Taxonomy" id="2664684"/>
    <lineage>
        <taxon>Eukaryota</taxon>
        <taxon>Metazoa</taxon>
        <taxon>Spiralia</taxon>
        <taxon>Lophotrochozoa</taxon>
        <taxon>Annelida</taxon>
        <taxon>Polychaeta</taxon>
        <taxon>Polychaeta incertae sedis</taxon>
        <taxon>Dinophilidae</taxon>
        <taxon>Dimorphilus</taxon>
    </lineage>
</organism>
<dbReference type="SUPFAM" id="SSF52047">
    <property type="entry name" value="RNI-like"/>
    <property type="match status" value="3"/>
</dbReference>
<dbReference type="OrthoDB" id="120976at2759"/>
<feature type="signal peptide" evidence="3">
    <location>
        <begin position="1"/>
        <end position="19"/>
    </location>
</feature>
<evidence type="ECO:0000313" key="6">
    <source>
        <dbReference type="Proteomes" id="UP000549394"/>
    </source>
</evidence>
<dbReference type="InterPro" id="IPR007111">
    <property type="entry name" value="NACHT_NTPase"/>
</dbReference>
<reference evidence="5 6" key="1">
    <citation type="submission" date="2020-08" db="EMBL/GenBank/DDBJ databases">
        <authorList>
            <person name="Hejnol A."/>
        </authorList>
    </citation>
    <scope>NUCLEOTIDE SEQUENCE [LARGE SCALE GENOMIC DNA]</scope>
</reference>
<dbReference type="Gene3D" id="3.80.10.10">
    <property type="entry name" value="Ribonuclease Inhibitor"/>
    <property type="match status" value="3"/>
</dbReference>
<evidence type="ECO:0000256" key="1">
    <source>
        <dbReference type="ARBA" id="ARBA00022741"/>
    </source>
</evidence>
<feature type="chain" id="PRO_5029724633" description="NACHT domain-containing protein" evidence="3">
    <location>
        <begin position="20"/>
        <end position="1415"/>
    </location>
</feature>
<feature type="domain" description="NACHT" evidence="4">
    <location>
        <begin position="196"/>
        <end position="353"/>
    </location>
</feature>
<dbReference type="Gene3D" id="3.40.50.300">
    <property type="entry name" value="P-loop containing nucleotide triphosphate hydrolases"/>
    <property type="match status" value="1"/>
</dbReference>
<dbReference type="Pfam" id="PF05729">
    <property type="entry name" value="NACHT"/>
    <property type="match status" value="1"/>
</dbReference>
<evidence type="ECO:0000313" key="5">
    <source>
        <dbReference type="EMBL" id="CAD5126666.1"/>
    </source>
</evidence>
<keyword evidence="6" id="KW-1185">Reference proteome</keyword>
<name>A0A7I8WEQ6_9ANNE</name>
<dbReference type="InterPro" id="IPR027417">
    <property type="entry name" value="P-loop_NTPase"/>
</dbReference>
<evidence type="ECO:0000256" key="3">
    <source>
        <dbReference type="SAM" id="SignalP"/>
    </source>
</evidence>
<evidence type="ECO:0000256" key="2">
    <source>
        <dbReference type="ARBA" id="ARBA00022840"/>
    </source>
</evidence>